<dbReference type="Gene3D" id="1.10.287.1490">
    <property type="match status" value="1"/>
</dbReference>
<evidence type="ECO:0000259" key="3">
    <source>
        <dbReference type="Pfam" id="PF24864"/>
    </source>
</evidence>
<feature type="compositionally biased region" description="Acidic residues" evidence="2">
    <location>
        <begin position="547"/>
        <end position="590"/>
    </location>
</feature>
<dbReference type="GeneID" id="54466161"/>
<name>A0A6A6YV84_9PEZI</name>
<dbReference type="InterPro" id="IPR038883">
    <property type="entry name" value="AN11006-like"/>
</dbReference>
<evidence type="ECO:0000256" key="1">
    <source>
        <dbReference type="SAM" id="Coils"/>
    </source>
</evidence>
<reference evidence="6" key="2">
    <citation type="submission" date="2020-04" db="EMBL/GenBank/DDBJ databases">
        <authorList>
            <consortium name="NCBI Genome Project"/>
        </authorList>
    </citation>
    <scope>NUCLEOTIDE SEQUENCE</scope>
    <source>
        <strain evidence="6">CBS 304.34</strain>
    </source>
</reference>
<feature type="domain" description="DUF7730" evidence="3">
    <location>
        <begin position="213"/>
        <end position="315"/>
    </location>
</feature>
<keyword evidence="5" id="KW-1185">Reference proteome</keyword>
<evidence type="ECO:0000256" key="2">
    <source>
        <dbReference type="SAM" id="MobiDB-lite"/>
    </source>
</evidence>
<feature type="compositionally biased region" description="Basic and acidic residues" evidence="2">
    <location>
        <begin position="528"/>
        <end position="539"/>
    </location>
</feature>
<dbReference type="Proteomes" id="UP000504636">
    <property type="component" value="Unplaced"/>
</dbReference>
<dbReference type="EMBL" id="MU003697">
    <property type="protein sequence ID" value="KAF2812293.1"/>
    <property type="molecule type" value="Genomic_DNA"/>
</dbReference>
<dbReference type="InterPro" id="IPR056632">
    <property type="entry name" value="DUF7730"/>
</dbReference>
<evidence type="ECO:0000313" key="5">
    <source>
        <dbReference type="Proteomes" id="UP000504636"/>
    </source>
</evidence>
<proteinExistence type="predicted"/>
<reference evidence="6" key="3">
    <citation type="submission" date="2025-04" db="UniProtKB">
        <authorList>
            <consortium name="RefSeq"/>
        </authorList>
    </citation>
    <scope>IDENTIFICATION</scope>
    <source>
        <strain evidence="6">CBS 304.34</strain>
    </source>
</reference>
<dbReference type="PANTHER" id="PTHR42085">
    <property type="entry name" value="F-BOX DOMAIN-CONTAINING PROTEIN"/>
    <property type="match status" value="1"/>
</dbReference>
<organism evidence="4">
    <name type="scientific">Mytilinidion resinicola</name>
    <dbReference type="NCBI Taxonomy" id="574789"/>
    <lineage>
        <taxon>Eukaryota</taxon>
        <taxon>Fungi</taxon>
        <taxon>Dikarya</taxon>
        <taxon>Ascomycota</taxon>
        <taxon>Pezizomycotina</taxon>
        <taxon>Dothideomycetes</taxon>
        <taxon>Pleosporomycetidae</taxon>
        <taxon>Mytilinidiales</taxon>
        <taxon>Mytilinidiaceae</taxon>
        <taxon>Mytilinidion</taxon>
    </lineage>
</organism>
<protein>
    <recommendedName>
        <fullName evidence="3">DUF7730 domain-containing protein</fullName>
    </recommendedName>
</protein>
<reference evidence="4 6" key="1">
    <citation type="journal article" date="2020" name="Stud. Mycol.">
        <title>101 Dothideomycetes genomes: a test case for predicting lifestyles and emergence of pathogens.</title>
        <authorList>
            <person name="Haridas S."/>
            <person name="Albert R."/>
            <person name="Binder M."/>
            <person name="Bloem J."/>
            <person name="Labutti K."/>
            <person name="Salamov A."/>
            <person name="Andreopoulos B."/>
            <person name="Baker S."/>
            <person name="Barry K."/>
            <person name="Bills G."/>
            <person name="Bluhm B."/>
            <person name="Cannon C."/>
            <person name="Castanera R."/>
            <person name="Culley D."/>
            <person name="Daum C."/>
            <person name="Ezra D."/>
            <person name="Gonzalez J."/>
            <person name="Henrissat B."/>
            <person name="Kuo A."/>
            <person name="Liang C."/>
            <person name="Lipzen A."/>
            <person name="Lutzoni F."/>
            <person name="Magnuson J."/>
            <person name="Mondo S."/>
            <person name="Nolan M."/>
            <person name="Ohm R."/>
            <person name="Pangilinan J."/>
            <person name="Park H.-J."/>
            <person name="Ramirez L."/>
            <person name="Alfaro M."/>
            <person name="Sun H."/>
            <person name="Tritt A."/>
            <person name="Yoshinaga Y."/>
            <person name="Zwiers L.-H."/>
            <person name="Turgeon B."/>
            <person name="Goodwin S."/>
            <person name="Spatafora J."/>
            <person name="Crous P."/>
            <person name="Grigoriev I."/>
        </authorList>
    </citation>
    <scope>NUCLEOTIDE SEQUENCE</scope>
    <source>
        <strain evidence="4 6">CBS 304.34</strain>
    </source>
</reference>
<dbReference type="Pfam" id="PF24864">
    <property type="entry name" value="DUF7730"/>
    <property type="match status" value="1"/>
</dbReference>
<sequence>MQTALVHIARAFPQGRPVHDRLLEPAAPPYDAVEEERKAMNAEGEFFVTEREALKVKKEELESALGVVKSDIELLQRKHDVLNSDYKTVNFQLDTSISQCNMVRIKKKELESELGVVKSDIKALQARHDALDADHTALKTQLEVSNAKIEALNSAVSAKDGQIQYLIEQYDTQYVSAAEKFLAEKGFVRGAMQGGVKSGFSPGRVLLDAHIDSASAFRFMDLPGELRNRIYEFALVLDHPLDLWPMNGLALGLSNMESKPAIQSRDEILQKDIANINVDLLRVSKQVYQETVGMLYGHNTFQFSGHRAFVPMTAFLRHIGSGCKFLTAISVQCSSLYSETGHLAWKLKESANEFMQEGESALDAFYRRLRVAGYYSIIGSPWDEEGQAILEGDRILRKLPALRYFTMLVPHAIRIRTDSYLMSTGSERKDFMLRYEAGEQKKQFAAATAAGNQVERTVVFIKRHATQSKRYKMYGEITDLDDEKEMGWEDFKKVKEHWGWKIKHATYTMQPDGPAFTIDKPKPLLEEHSATDEHPKPAEQSEPGSTDQDESEPTDPEDAEPADQDDSDSADEGDWESEDEDGSESADEDNSGPATLPTTSTQSANAPAPPGDVSQLQPTTVTTQQAPQVPQPASTAALASLSTAPQPQAAAPATAYFPSTISSLPLPPGWGYGKDKKKYIDLVTEESTDWDPRSVGQLPSPWIVRFDGKQILFENPWASLTSYEHPSTGKVINLEDNVQEAADSLHLSLANFHF</sequence>
<feature type="compositionally biased region" description="Low complexity" evidence="2">
    <location>
        <begin position="617"/>
        <end position="641"/>
    </location>
</feature>
<feature type="coiled-coil region" evidence="1">
    <location>
        <begin position="107"/>
        <end position="141"/>
    </location>
</feature>
<dbReference type="RefSeq" id="XP_033579257.1">
    <property type="nucleotide sequence ID" value="XM_033725268.1"/>
</dbReference>
<feature type="compositionally biased region" description="Polar residues" evidence="2">
    <location>
        <begin position="596"/>
        <end position="605"/>
    </location>
</feature>
<dbReference type="AlphaFoldDB" id="A0A6A6YV84"/>
<dbReference type="PANTHER" id="PTHR42085:SF1">
    <property type="entry name" value="F-BOX DOMAIN-CONTAINING PROTEIN"/>
    <property type="match status" value="1"/>
</dbReference>
<feature type="region of interest" description="Disordered" evidence="2">
    <location>
        <begin position="528"/>
        <end position="641"/>
    </location>
</feature>
<evidence type="ECO:0000313" key="4">
    <source>
        <dbReference type="EMBL" id="KAF2812293.1"/>
    </source>
</evidence>
<accession>A0A6A6YV84</accession>
<gene>
    <name evidence="4 6" type="ORF">BDZ99DRAFT_518151</name>
</gene>
<evidence type="ECO:0000313" key="6">
    <source>
        <dbReference type="RefSeq" id="XP_033579257.1"/>
    </source>
</evidence>
<keyword evidence="1" id="KW-0175">Coiled coil</keyword>
<dbReference type="OrthoDB" id="5272396at2759"/>